<feature type="transmembrane region" description="Helical" evidence="8">
    <location>
        <begin position="413"/>
        <end position="442"/>
    </location>
</feature>
<dbReference type="RefSeq" id="WP_058293511.1">
    <property type="nucleotide sequence ID" value="NZ_CAMRXG010000043.1"/>
</dbReference>
<feature type="transmembrane region" description="Helical" evidence="8">
    <location>
        <begin position="462"/>
        <end position="481"/>
    </location>
</feature>
<evidence type="ECO:0000256" key="1">
    <source>
        <dbReference type="ARBA" id="ARBA00004651"/>
    </source>
</evidence>
<dbReference type="InterPro" id="IPR051085">
    <property type="entry name" value="MB_O-acyltransferase"/>
</dbReference>
<name>A0A2A7MDH1_9CLOT</name>
<organism evidence="9 10">
    <name type="scientific">Clostridium neonatale</name>
    <dbReference type="NCBI Taxonomy" id="137838"/>
    <lineage>
        <taxon>Bacteria</taxon>
        <taxon>Bacillati</taxon>
        <taxon>Bacillota</taxon>
        <taxon>Clostridia</taxon>
        <taxon>Eubacteriales</taxon>
        <taxon>Clostridiaceae</taxon>
        <taxon>Clostridium</taxon>
    </lineage>
</organism>
<feature type="transmembrane region" description="Helical" evidence="8">
    <location>
        <begin position="46"/>
        <end position="65"/>
    </location>
</feature>
<dbReference type="Pfam" id="PF03062">
    <property type="entry name" value="MBOAT"/>
    <property type="match status" value="1"/>
</dbReference>
<evidence type="ECO:0000256" key="7">
    <source>
        <dbReference type="PIRNR" id="PIRNR016636"/>
    </source>
</evidence>
<dbReference type="OrthoDB" id="9805788at2"/>
<comment type="similarity">
    <text evidence="2 7">Belongs to the membrane-bound acyltransferase family.</text>
</comment>
<feature type="transmembrane region" description="Helical" evidence="8">
    <location>
        <begin position="7"/>
        <end position="26"/>
    </location>
</feature>
<dbReference type="InterPro" id="IPR024194">
    <property type="entry name" value="Ac/AlaTfrase_AlgI/DltB"/>
</dbReference>
<evidence type="ECO:0000256" key="3">
    <source>
        <dbReference type="ARBA" id="ARBA00022475"/>
    </source>
</evidence>
<comment type="caution">
    <text evidence="9">The sequence shown here is derived from an EMBL/GenBank/DDBJ whole genome shotgun (WGS) entry which is preliminary data.</text>
</comment>
<evidence type="ECO:0000313" key="9">
    <source>
        <dbReference type="EMBL" id="PEG29610.1"/>
    </source>
</evidence>
<dbReference type="AlphaFoldDB" id="A0A2A7MDH1"/>
<keyword evidence="5 8" id="KW-1133">Transmembrane helix</keyword>
<feature type="transmembrane region" description="Helical" evidence="8">
    <location>
        <begin position="231"/>
        <end position="249"/>
    </location>
</feature>
<dbReference type="PIRSF" id="PIRSF500217">
    <property type="entry name" value="AlgI"/>
    <property type="match status" value="1"/>
</dbReference>
<evidence type="ECO:0000256" key="4">
    <source>
        <dbReference type="ARBA" id="ARBA00022692"/>
    </source>
</evidence>
<feature type="transmembrane region" description="Helical" evidence="8">
    <location>
        <begin position="375"/>
        <end position="392"/>
    </location>
</feature>
<dbReference type="GO" id="GO:0016746">
    <property type="term" value="F:acyltransferase activity"/>
    <property type="evidence" value="ECO:0007669"/>
    <property type="project" value="UniProtKB-KW"/>
</dbReference>
<keyword evidence="6 7" id="KW-0472">Membrane</keyword>
<gene>
    <name evidence="9" type="ORF">CQ394_16870</name>
</gene>
<dbReference type="GO" id="GO:0042121">
    <property type="term" value="P:alginic acid biosynthetic process"/>
    <property type="evidence" value="ECO:0007669"/>
    <property type="project" value="InterPro"/>
</dbReference>
<dbReference type="InterPro" id="IPR004299">
    <property type="entry name" value="MBOAT_fam"/>
</dbReference>
<protein>
    <submittedName>
        <fullName evidence="9">MBOAT family protein</fullName>
    </submittedName>
</protein>
<evidence type="ECO:0000313" key="10">
    <source>
        <dbReference type="Proteomes" id="UP000220840"/>
    </source>
</evidence>
<dbReference type="EMBL" id="PDCJ01000003">
    <property type="protein sequence ID" value="PEG29610.1"/>
    <property type="molecule type" value="Genomic_DNA"/>
</dbReference>
<proteinExistence type="inferred from homology"/>
<keyword evidence="10" id="KW-1185">Reference proteome</keyword>
<accession>A0A2A7MDH1</accession>
<dbReference type="GO" id="GO:0005886">
    <property type="term" value="C:plasma membrane"/>
    <property type="evidence" value="ECO:0007669"/>
    <property type="project" value="UniProtKB-SubCell"/>
</dbReference>
<dbReference type="Proteomes" id="UP000220840">
    <property type="component" value="Unassembled WGS sequence"/>
</dbReference>
<comment type="subcellular location">
    <subcellularLocation>
        <location evidence="1">Cell membrane</location>
        <topology evidence="1">Multi-pass membrane protein</topology>
    </subcellularLocation>
</comment>
<evidence type="ECO:0000256" key="2">
    <source>
        <dbReference type="ARBA" id="ARBA00010323"/>
    </source>
</evidence>
<sequence>MTFNSPNFLIFFPIVALIYFLIVPRFRWIWLLVSSYYFYMCWNPKYAIVIVFSTIVTYITGLLIHKSNSIINKKKSIFYKNFFLLSCLLINLGILFLFKYYNFFSSIVIRLGTSLDLTINLPTFDYMLPVGISYYTFQVISYLMDVYRDDIEPEKNLGKYALFVSFFPSIVAGPIEKAKHMIPQYNSVHKFEYDRVKNGLLQMLWGYFKKAIIADRIAFLVNTVFNDPSKYFGYQIVIATLMFTIQIYCDFSGYSDIAIGCAKVMGFSLTTNFKEPYFATSIKDFWKKWHISLTSWFRDYLYIPLGGNRKGKFRTQLNVMIVFLVSGLWHGAALTYILWGFLHGAFQVIENLLNPLRENLIRRFKIDINSFSYKFGQILVTFLLVNFAWIFFRANSIHDIKIIFRNMFVNNPWIFTDGSLFNLGLNSTEFMLSIISIIILILIDYLKTKFDLLDELSKQNIVFRWCIYILAVLSILLFGVYGSGYNAQQFIYSQF</sequence>
<dbReference type="PANTHER" id="PTHR13285">
    <property type="entry name" value="ACYLTRANSFERASE"/>
    <property type="match status" value="1"/>
</dbReference>
<feature type="transmembrane region" description="Helical" evidence="8">
    <location>
        <begin position="77"/>
        <end position="98"/>
    </location>
</feature>
<keyword evidence="7" id="KW-0012">Acyltransferase</keyword>
<evidence type="ECO:0000256" key="6">
    <source>
        <dbReference type="ARBA" id="ARBA00023136"/>
    </source>
</evidence>
<feature type="transmembrane region" description="Helical" evidence="8">
    <location>
        <begin position="319"/>
        <end position="342"/>
    </location>
</feature>
<dbReference type="STRING" id="137838.GCA_001458595_00554"/>
<keyword evidence="4 8" id="KW-0812">Transmembrane</keyword>
<dbReference type="PIRSF" id="PIRSF016636">
    <property type="entry name" value="AlgI_DltB"/>
    <property type="match status" value="1"/>
</dbReference>
<feature type="transmembrane region" description="Helical" evidence="8">
    <location>
        <begin position="126"/>
        <end position="145"/>
    </location>
</feature>
<keyword evidence="3 7" id="KW-1003">Cell membrane</keyword>
<dbReference type="InterPro" id="IPR028362">
    <property type="entry name" value="AlgI"/>
</dbReference>
<keyword evidence="7" id="KW-0808">Transferase</keyword>
<evidence type="ECO:0000256" key="8">
    <source>
        <dbReference type="SAM" id="Phobius"/>
    </source>
</evidence>
<dbReference type="PANTHER" id="PTHR13285:SF18">
    <property type="entry name" value="PROTEIN-CYSTEINE N-PALMITOYLTRANSFERASE RASP"/>
    <property type="match status" value="1"/>
</dbReference>
<evidence type="ECO:0000256" key="5">
    <source>
        <dbReference type="ARBA" id="ARBA00022989"/>
    </source>
</evidence>
<reference evidence="9 10" key="1">
    <citation type="submission" date="2017-10" db="EMBL/GenBank/DDBJ databases">
        <title>Effective Description of Clostridium neonatale sp. nov. linked to necrotizing enterocolitis in neonates and a clarification of species assignable to the genus Clostridium (Prazmowski 1880) emend. Lawson and Rainey 2016.</title>
        <authorList>
            <person name="Bernard K."/>
            <person name="Burdz T."/>
            <person name="Wiebe D."/>
            <person name="Balcewich B."/>
            <person name="Alfa M."/>
            <person name="Bernier A.-M."/>
        </authorList>
    </citation>
    <scope>NUCLEOTIDE SEQUENCE [LARGE SCALE GENOMIC DNA]</scope>
    <source>
        <strain evidence="9 10">LCDC99A005</strain>
    </source>
</reference>
<feature type="transmembrane region" description="Helical" evidence="8">
    <location>
        <begin position="157"/>
        <end position="175"/>
    </location>
</feature>